<dbReference type="PROSITE" id="PS51123">
    <property type="entry name" value="OMPA_2"/>
    <property type="match status" value="1"/>
</dbReference>
<dbReference type="InterPro" id="IPR006665">
    <property type="entry name" value="OmpA-like"/>
</dbReference>
<sequence length="224" mass="23295">MRIFAKTTIIAGVASLTLAGCVTNPETGESRIARPAATGAAGAAIGAALGALIGGKSNRTEILVGTGIGAIAGAGVGVYLDEQEKKLRERTAGTGIEVERDGDSLNLQIPSQITFGVDSAIINEQFRPALNEVAKVLTEYDKSFVDVYGHTDSSGSDAYNLTLSERRAESVATYLSANGVQRPRIATKGFGETDPIASNDTAAGRAENRRVEIKIVPITDDTAV</sequence>
<evidence type="ECO:0000256" key="1">
    <source>
        <dbReference type="ARBA" id="ARBA00004370"/>
    </source>
</evidence>
<dbReference type="PANTHER" id="PTHR30329:SF21">
    <property type="entry name" value="LIPOPROTEIN YIAD-RELATED"/>
    <property type="match status" value="1"/>
</dbReference>
<dbReference type="EMBL" id="JAGSPA010000002">
    <property type="protein sequence ID" value="MBV7256324.1"/>
    <property type="molecule type" value="Genomic_DNA"/>
</dbReference>
<feature type="domain" description="OmpA-like" evidence="4">
    <location>
        <begin position="102"/>
        <end position="219"/>
    </location>
</feature>
<dbReference type="InterPro" id="IPR050330">
    <property type="entry name" value="Bact_OuterMem_StrucFunc"/>
</dbReference>
<dbReference type="Proteomes" id="UP000722336">
    <property type="component" value="Unassembled WGS sequence"/>
</dbReference>
<proteinExistence type="predicted"/>
<dbReference type="RefSeq" id="WP_218444916.1">
    <property type="nucleotide sequence ID" value="NZ_JAGSPA010000002.1"/>
</dbReference>
<dbReference type="Pfam" id="PF00691">
    <property type="entry name" value="OmpA"/>
    <property type="match status" value="1"/>
</dbReference>
<dbReference type="PANTHER" id="PTHR30329">
    <property type="entry name" value="STATOR ELEMENT OF FLAGELLAR MOTOR COMPLEX"/>
    <property type="match status" value="1"/>
</dbReference>
<dbReference type="PROSITE" id="PS51257">
    <property type="entry name" value="PROKAR_LIPOPROTEIN"/>
    <property type="match status" value="1"/>
</dbReference>
<evidence type="ECO:0000256" key="2">
    <source>
        <dbReference type="ARBA" id="ARBA00023136"/>
    </source>
</evidence>
<reference evidence="5 6" key="1">
    <citation type="submission" date="2021-04" db="EMBL/GenBank/DDBJ databases">
        <authorList>
            <person name="Pira H."/>
            <person name="Risdian C."/>
            <person name="Wink J."/>
        </authorList>
    </citation>
    <scope>NUCLEOTIDE SEQUENCE [LARGE SCALE GENOMIC DNA]</scope>
    <source>
        <strain evidence="5 6">WHA3</strain>
    </source>
</reference>
<organism evidence="5 6">
    <name type="scientific">Pacificimonas pallii</name>
    <dbReference type="NCBI Taxonomy" id="2827236"/>
    <lineage>
        <taxon>Bacteria</taxon>
        <taxon>Pseudomonadati</taxon>
        <taxon>Pseudomonadota</taxon>
        <taxon>Alphaproteobacteria</taxon>
        <taxon>Sphingomonadales</taxon>
        <taxon>Sphingosinicellaceae</taxon>
        <taxon>Pacificimonas</taxon>
    </lineage>
</organism>
<evidence type="ECO:0000313" key="6">
    <source>
        <dbReference type="Proteomes" id="UP000722336"/>
    </source>
</evidence>
<dbReference type="InterPro" id="IPR006690">
    <property type="entry name" value="OMPA-like_CS"/>
</dbReference>
<dbReference type="CDD" id="cd07185">
    <property type="entry name" value="OmpA_C-like"/>
    <property type="match status" value="1"/>
</dbReference>
<evidence type="ECO:0000259" key="4">
    <source>
        <dbReference type="PROSITE" id="PS51123"/>
    </source>
</evidence>
<accession>A0ABS6SD75</accession>
<gene>
    <name evidence="5" type="ORF">KCG44_05935</name>
</gene>
<dbReference type="PROSITE" id="PS01068">
    <property type="entry name" value="OMPA_1"/>
    <property type="match status" value="1"/>
</dbReference>
<comment type="caution">
    <text evidence="5">The sequence shown here is derived from an EMBL/GenBank/DDBJ whole genome shotgun (WGS) entry which is preliminary data.</text>
</comment>
<evidence type="ECO:0000256" key="3">
    <source>
        <dbReference type="PROSITE-ProRule" id="PRU00473"/>
    </source>
</evidence>
<keyword evidence="2 3" id="KW-0472">Membrane</keyword>
<evidence type="ECO:0000313" key="5">
    <source>
        <dbReference type="EMBL" id="MBV7256324.1"/>
    </source>
</evidence>
<name>A0ABS6SD75_9SPHN</name>
<comment type="subcellular location">
    <subcellularLocation>
        <location evidence="1">Membrane</location>
    </subcellularLocation>
</comment>
<protein>
    <submittedName>
        <fullName evidence="5">OmpA family protein</fullName>
    </submittedName>
</protein>
<keyword evidence="6" id="KW-1185">Reference proteome</keyword>